<evidence type="ECO:0000256" key="5">
    <source>
        <dbReference type="ARBA" id="ARBA00022777"/>
    </source>
</evidence>
<evidence type="ECO:0000256" key="1">
    <source>
        <dbReference type="ARBA" id="ARBA00001946"/>
    </source>
</evidence>
<protein>
    <submittedName>
        <fullName evidence="10">Diacylglycerol kinase family protein</fullName>
    </submittedName>
</protein>
<dbReference type="GO" id="GO:0016301">
    <property type="term" value="F:kinase activity"/>
    <property type="evidence" value="ECO:0007669"/>
    <property type="project" value="UniProtKB-KW"/>
</dbReference>
<dbReference type="InterPro" id="IPR045540">
    <property type="entry name" value="YegS/DAGK_C"/>
</dbReference>
<gene>
    <name evidence="10" type="ORF">ACIB24_18720</name>
</gene>
<keyword evidence="7" id="KW-0443">Lipid metabolism</keyword>
<evidence type="ECO:0000256" key="4">
    <source>
        <dbReference type="ARBA" id="ARBA00022741"/>
    </source>
</evidence>
<keyword evidence="5 10" id="KW-0418">Kinase</keyword>
<dbReference type="Pfam" id="PF19279">
    <property type="entry name" value="YegS_C"/>
    <property type="match status" value="1"/>
</dbReference>
<sequence>MNASRIAVAVNPTSGQGRGAALGDAAVAALSTLGASVQRLEGTSAADLAARIAASLDHEDVDALVVVGGDGMVHLGVAAVVGTDVPLGIVAAGTGNDIARTLGLPVRDPQAAATVLLEKLATGGRRIDAVEVRPEETAGDGAPRWFAGVLAAGFDAVVNERANGWNRPRGRAKYVLAMLAELPRFSARTYTVTLDDEAAAVEKAMLVALGNGPSYGGGMRVCPDASMDDGLTEVVLVREVPVPTFLRIFPRVYSGSHVRDPRVVVHRARRVRLDVEPVRGRKIVAYADGERIAELPLTCITHPGAVTVLA</sequence>
<keyword evidence="6" id="KW-0067">ATP-binding</keyword>
<dbReference type="PANTHER" id="PTHR12358:SF106">
    <property type="entry name" value="LIPID KINASE YEGS"/>
    <property type="match status" value="1"/>
</dbReference>
<dbReference type="SMART" id="SM00046">
    <property type="entry name" value="DAGKc"/>
    <property type="match status" value="1"/>
</dbReference>
<proteinExistence type="inferred from homology"/>
<comment type="caution">
    <text evidence="10">The sequence shown here is derived from an EMBL/GenBank/DDBJ whole genome shotgun (WGS) entry which is preliminary data.</text>
</comment>
<keyword evidence="11" id="KW-1185">Reference proteome</keyword>
<keyword evidence="8" id="KW-1208">Phospholipid metabolism</keyword>
<dbReference type="InterPro" id="IPR001206">
    <property type="entry name" value="Diacylglycerol_kinase_cat_dom"/>
</dbReference>
<dbReference type="InterPro" id="IPR050187">
    <property type="entry name" value="Lipid_Phosphate_FormReg"/>
</dbReference>
<evidence type="ECO:0000259" key="9">
    <source>
        <dbReference type="PROSITE" id="PS50146"/>
    </source>
</evidence>
<evidence type="ECO:0000256" key="8">
    <source>
        <dbReference type="ARBA" id="ARBA00023264"/>
    </source>
</evidence>
<dbReference type="Pfam" id="PF00781">
    <property type="entry name" value="DAGK_cat"/>
    <property type="match status" value="1"/>
</dbReference>
<feature type="domain" description="DAGKc" evidence="9">
    <location>
        <begin position="1"/>
        <end position="136"/>
    </location>
</feature>
<dbReference type="PANTHER" id="PTHR12358">
    <property type="entry name" value="SPHINGOSINE KINASE"/>
    <property type="match status" value="1"/>
</dbReference>
<keyword evidence="7" id="KW-0594">Phospholipid biosynthesis</keyword>
<dbReference type="Gene3D" id="2.60.200.40">
    <property type="match status" value="1"/>
</dbReference>
<dbReference type="Proteomes" id="UP001612915">
    <property type="component" value="Unassembled WGS sequence"/>
</dbReference>
<evidence type="ECO:0000313" key="10">
    <source>
        <dbReference type="EMBL" id="MFI7589101.1"/>
    </source>
</evidence>
<keyword evidence="4" id="KW-0547">Nucleotide-binding</keyword>
<evidence type="ECO:0000256" key="6">
    <source>
        <dbReference type="ARBA" id="ARBA00022840"/>
    </source>
</evidence>
<dbReference type="InterPro" id="IPR016064">
    <property type="entry name" value="NAD/diacylglycerol_kinase_sf"/>
</dbReference>
<keyword evidence="7" id="KW-0444">Lipid biosynthesis</keyword>
<name>A0ABW8AU25_9ACTN</name>
<evidence type="ECO:0000256" key="3">
    <source>
        <dbReference type="ARBA" id="ARBA00022679"/>
    </source>
</evidence>
<dbReference type="EMBL" id="JBITLV010000006">
    <property type="protein sequence ID" value="MFI7589101.1"/>
    <property type="molecule type" value="Genomic_DNA"/>
</dbReference>
<evidence type="ECO:0000313" key="11">
    <source>
        <dbReference type="Proteomes" id="UP001612915"/>
    </source>
</evidence>
<evidence type="ECO:0000256" key="2">
    <source>
        <dbReference type="ARBA" id="ARBA00005983"/>
    </source>
</evidence>
<keyword evidence="3" id="KW-0808">Transferase</keyword>
<reference evidence="10 11" key="1">
    <citation type="submission" date="2024-10" db="EMBL/GenBank/DDBJ databases">
        <title>The Natural Products Discovery Center: Release of the First 8490 Sequenced Strains for Exploring Actinobacteria Biosynthetic Diversity.</title>
        <authorList>
            <person name="Kalkreuter E."/>
            <person name="Kautsar S.A."/>
            <person name="Yang D."/>
            <person name="Bader C.D."/>
            <person name="Teijaro C.N."/>
            <person name="Fluegel L."/>
            <person name="Davis C.M."/>
            <person name="Simpson J.R."/>
            <person name="Lauterbach L."/>
            <person name="Steele A.D."/>
            <person name="Gui C."/>
            <person name="Meng S."/>
            <person name="Li G."/>
            <person name="Viehrig K."/>
            <person name="Ye F."/>
            <person name="Su P."/>
            <person name="Kiefer A.F."/>
            <person name="Nichols A."/>
            <person name="Cepeda A.J."/>
            <person name="Yan W."/>
            <person name="Fan B."/>
            <person name="Jiang Y."/>
            <person name="Adhikari A."/>
            <person name="Zheng C.-J."/>
            <person name="Schuster L."/>
            <person name="Cowan T.M."/>
            <person name="Smanski M.J."/>
            <person name="Chevrette M.G."/>
            <person name="De Carvalho L.P.S."/>
            <person name="Shen B."/>
        </authorList>
    </citation>
    <scope>NUCLEOTIDE SEQUENCE [LARGE SCALE GENOMIC DNA]</scope>
    <source>
        <strain evidence="10 11">NPDC049639</strain>
    </source>
</reference>
<dbReference type="Gene3D" id="3.40.50.10330">
    <property type="entry name" value="Probable inorganic polyphosphate/atp-NAD kinase, domain 1"/>
    <property type="match status" value="1"/>
</dbReference>
<accession>A0ABW8AU25</accession>
<dbReference type="PROSITE" id="PS50146">
    <property type="entry name" value="DAGK"/>
    <property type="match status" value="1"/>
</dbReference>
<comment type="cofactor">
    <cofactor evidence="1">
        <name>Mg(2+)</name>
        <dbReference type="ChEBI" id="CHEBI:18420"/>
    </cofactor>
</comment>
<dbReference type="InterPro" id="IPR017438">
    <property type="entry name" value="ATP-NAD_kinase_N"/>
</dbReference>
<organism evidence="10 11">
    <name type="scientific">Spongisporangium articulatum</name>
    <dbReference type="NCBI Taxonomy" id="3362603"/>
    <lineage>
        <taxon>Bacteria</taxon>
        <taxon>Bacillati</taxon>
        <taxon>Actinomycetota</taxon>
        <taxon>Actinomycetes</taxon>
        <taxon>Kineosporiales</taxon>
        <taxon>Kineosporiaceae</taxon>
        <taxon>Spongisporangium</taxon>
    </lineage>
</organism>
<dbReference type="RefSeq" id="WP_398283456.1">
    <property type="nucleotide sequence ID" value="NZ_JBITLV010000006.1"/>
</dbReference>
<evidence type="ECO:0000256" key="7">
    <source>
        <dbReference type="ARBA" id="ARBA00023209"/>
    </source>
</evidence>
<comment type="similarity">
    <text evidence="2">Belongs to the diacylglycerol/lipid kinase family.</text>
</comment>
<dbReference type="SUPFAM" id="SSF111331">
    <property type="entry name" value="NAD kinase/diacylglycerol kinase-like"/>
    <property type="match status" value="1"/>
</dbReference>